<dbReference type="Gene3D" id="1.20.910.10">
    <property type="entry name" value="Heme oxygenase-like"/>
    <property type="match status" value="1"/>
</dbReference>
<reference evidence="1" key="1">
    <citation type="submission" date="2022-06" db="EMBL/GenBank/DDBJ databases">
        <title>Draft genome sequences of Pragia fontium str. JCM24417.</title>
        <authorList>
            <person name="Wakabayashi Y."/>
            <person name="Kojima K."/>
        </authorList>
    </citation>
    <scope>NUCLEOTIDE SEQUENCE</scope>
    <source>
        <strain evidence="1">JCM 24417</strain>
    </source>
</reference>
<gene>
    <name evidence="1" type="ORF">SOASR032_13080</name>
</gene>
<accession>A0ABQ5LGQ9</accession>
<dbReference type="Proteomes" id="UP001059610">
    <property type="component" value="Unassembled WGS sequence"/>
</dbReference>
<proteinExistence type="predicted"/>
<dbReference type="InterPro" id="IPR016084">
    <property type="entry name" value="Haem_Oase-like_multi-hlx"/>
</dbReference>
<evidence type="ECO:0000313" key="2">
    <source>
        <dbReference type="Proteomes" id="UP001059610"/>
    </source>
</evidence>
<dbReference type="EMBL" id="BRLJ01000003">
    <property type="protein sequence ID" value="GKX62739.1"/>
    <property type="molecule type" value="Genomic_DNA"/>
</dbReference>
<evidence type="ECO:0000313" key="1">
    <source>
        <dbReference type="EMBL" id="GKX62739.1"/>
    </source>
</evidence>
<dbReference type="RefSeq" id="WP_126466948.1">
    <property type="nucleotide sequence ID" value="NZ_BRLJ01000003.1"/>
</dbReference>
<dbReference type="SUPFAM" id="SSF48613">
    <property type="entry name" value="Heme oxygenase-like"/>
    <property type="match status" value="1"/>
</dbReference>
<keyword evidence="2" id="KW-1185">Reference proteome</keyword>
<protein>
    <recommendedName>
        <fullName evidence="3">Pyrroloquinoline quinone (Coenzyme PQQ) biosynthesis protein C</fullName>
    </recommendedName>
</protein>
<sequence length="228" mass="26146">MTKLSTLIEQNKQKFARHEFLTFLTDKTVPLSQRLSFLPNIAHFVMSFSDINKFILPFQNPSNDLEHAVNQHAREDANHWPWFLNDLQSTGLNKQGSLTDNLEFLWSENIKNSRLLTYQLIKLLTDKPAKIRLVVIEIMEATGNVTFDTLSQITKDSAFPLEFCGNIHFSHETGHSIGSEEELIDTIEYSNQEMNDATNAISDGFQAFERFFDELMMNMKAHGSEGQV</sequence>
<evidence type="ECO:0008006" key="3">
    <source>
        <dbReference type="Google" id="ProtNLM"/>
    </source>
</evidence>
<name>A0ABQ5LGQ9_9GAMM</name>
<comment type="caution">
    <text evidence="1">The sequence shown here is derived from an EMBL/GenBank/DDBJ whole genome shotgun (WGS) entry which is preliminary data.</text>
</comment>
<organism evidence="1 2">
    <name type="scientific">Pragia fontium</name>
    <dbReference type="NCBI Taxonomy" id="82985"/>
    <lineage>
        <taxon>Bacteria</taxon>
        <taxon>Pseudomonadati</taxon>
        <taxon>Pseudomonadota</taxon>
        <taxon>Gammaproteobacteria</taxon>
        <taxon>Enterobacterales</taxon>
        <taxon>Budviciaceae</taxon>
        <taxon>Pragia</taxon>
    </lineage>
</organism>